<keyword evidence="1" id="KW-0863">Zinc-finger</keyword>
<sequence length="89" mass="9853">MQTKIGKMYMSQIIAQTRNIEGGTNNDKKSGAFRGPHKPLDEVTCYKCGLKGHYANRCPKGHLAFLSKAQQNSSFSNSNENQNQTNSTT</sequence>
<evidence type="ECO:0000259" key="3">
    <source>
        <dbReference type="PROSITE" id="PS50158"/>
    </source>
</evidence>
<dbReference type="CTD" id="8233269"/>
<dbReference type="PROSITE" id="PS50158">
    <property type="entry name" value="ZF_CCHC"/>
    <property type="match status" value="1"/>
</dbReference>
<dbReference type="HOGENOM" id="CLU_2457476_0_0_1"/>
<keyword evidence="6" id="KW-1185">Reference proteome</keyword>
<evidence type="ECO:0000256" key="2">
    <source>
        <dbReference type="SAM" id="MobiDB-lite"/>
    </source>
</evidence>
<dbReference type="InterPro" id="IPR001878">
    <property type="entry name" value="Znf_CCHC"/>
</dbReference>
<dbReference type="EnsemblMetazoa" id="PHUM519370-RA">
    <property type="protein sequence ID" value="PHUM519370-PA"/>
    <property type="gene ID" value="PHUM519370"/>
</dbReference>
<feature type="domain" description="CCHC-type" evidence="3">
    <location>
        <begin position="45"/>
        <end position="60"/>
    </location>
</feature>
<dbReference type="Gene3D" id="4.10.60.10">
    <property type="entry name" value="Zinc finger, CCHC-type"/>
    <property type="match status" value="1"/>
</dbReference>
<keyword evidence="1" id="KW-0479">Metal-binding</keyword>
<evidence type="ECO:0000313" key="6">
    <source>
        <dbReference type="Proteomes" id="UP000009046"/>
    </source>
</evidence>
<evidence type="ECO:0000313" key="5">
    <source>
        <dbReference type="EnsemblMetazoa" id="PHUM519370-PA"/>
    </source>
</evidence>
<proteinExistence type="predicted"/>
<dbReference type="STRING" id="121224.E0VYU0"/>
<reference evidence="4" key="2">
    <citation type="submission" date="2007-04" db="EMBL/GenBank/DDBJ databases">
        <title>The genome of the human body louse.</title>
        <authorList>
            <consortium name="The Human Body Louse Genome Consortium"/>
            <person name="Kirkness E."/>
            <person name="Walenz B."/>
            <person name="Hass B."/>
            <person name="Bruggner R."/>
            <person name="Strausberg R."/>
        </authorList>
    </citation>
    <scope>NUCLEOTIDE SEQUENCE</scope>
    <source>
        <strain evidence="4">USDA</strain>
    </source>
</reference>
<gene>
    <name evidence="5" type="primary">8233269</name>
    <name evidence="4" type="ORF">Phum_PHUM519370</name>
</gene>
<dbReference type="RefSeq" id="XP_002431284.1">
    <property type="nucleotide sequence ID" value="XM_002431239.1"/>
</dbReference>
<dbReference type="EMBL" id="AAZO01006309">
    <property type="status" value="NOT_ANNOTATED_CDS"/>
    <property type="molecule type" value="Genomic_DNA"/>
</dbReference>
<dbReference type="GO" id="GO:0003676">
    <property type="term" value="F:nucleic acid binding"/>
    <property type="evidence" value="ECO:0007669"/>
    <property type="project" value="InterPro"/>
</dbReference>
<feature type="compositionally biased region" description="Low complexity" evidence="2">
    <location>
        <begin position="70"/>
        <end position="89"/>
    </location>
</feature>
<reference evidence="5" key="3">
    <citation type="submission" date="2020-05" db="UniProtKB">
        <authorList>
            <consortium name="EnsemblMetazoa"/>
        </authorList>
    </citation>
    <scope>IDENTIFICATION</scope>
    <source>
        <strain evidence="5">USDA</strain>
    </source>
</reference>
<protein>
    <recommendedName>
        <fullName evidence="3">CCHC-type domain-containing protein</fullName>
    </recommendedName>
</protein>
<dbReference type="Pfam" id="PF00098">
    <property type="entry name" value="zf-CCHC"/>
    <property type="match status" value="1"/>
</dbReference>
<dbReference type="AlphaFoldDB" id="E0VYU0"/>
<dbReference type="OrthoDB" id="116216at2759"/>
<dbReference type="GO" id="GO:0008270">
    <property type="term" value="F:zinc ion binding"/>
    <property type="evidence" value="ECO:0007669"/>
    <property type="project" value="UniProtKB-KW"/>
</dbReference>
<dbReference type="Proteomes" id="UP000009046">
    <property type="component" value="Unassembled WGS sequence"/>
</dbReference>
<accession>E0VYU0</accession>
<evidence type="ECO:0000313" key="4">
    <source>
        <dbReference type="EMBL" id="EEB18546.1"/>
    </source>
</evidence>
<reference evidence="4" key="1">
    <citation type="submission" date="2007-04" db="EMBL/GenBank/DDBJ databases">
        <title>Annotation of Pediculus humanus corporis strain USDA.</title>
        <authorList>
            <person name="Kirkness E."/>
            <person name="Hannick L."/>
            <person name="Hass B."/>
            <person name="Bruggner R."/>
            <person name="Lawson D."/>
            <person name="Bidwell S."/>
            <person name="Joardar V."/>
            <person name="Caler E."/>
            <person name="Walenz B."/>
            <person name="Inman J."/>
            <person name="Schobel S."/>
            <person name="Galinsky K."/>
            <person name="Amedeo P."/>
            <person name="Strausberg R."/>
        </authorList>
    </citation>
    <scope>NUCLEOTIDE SEQUENCE</scope>
    <source>
        <strain evidence="4">USDA</strain>
    </source>
</reference>
<evidence type="ECO:0000256" key="1">
    <source>
        <dbReference type="PROSITE-ProRule" id="PRU00047"/>
    </source>
</evidence>
<name>E0VYU0_PEDHC</name>
<dbReference type="InParanoid" id="E0VYU0"/>
<dbReference type="SUPFAM" id="SSF57756">
    <property type="entry name" value="Retrovirus zinc finger-like domains"/>
    <property type="match status" value="1"/>
</dbReference>
<dbReference type="GeneID" id="8233269"/>
<keyword evidence="1" id="KW-0862">Zinc</keyword>
<dbReference type="KEGG" id="phu:Phum_PHUM519370"/>
<dbReference type="InterPro" id="IPR036875">
    <property type="entry name" value="Znf_CCHC_sf"/>
</dbReference>
<feature type="region of interest" description="Disordered" evidence="2">
    <location>
        <begin position="69"/>
        <end position="89"/>
    </location>
</feature>
<dbReference type="EMBL" id="DS235848">
    <property type="protein sequence ID" value="EEB18546.1"/>
    <property type="molecule type" value="Genomic_DNA"/>
</dbReference>
<dbReference type="SMART" id="SM00343">
    <property type="entry name" value="ZnF_C2HC"/>
    <property type="match status" value="1"/>
</dbReference>
<dbReference type="eggNOG" id="KOG1040">
    <property type="taxonomic scope" value="Eukaryota"/>
</dbReference>
<organism>
    <name type="scientific">Pediculus humanus subsp. corporis</name>
    <name type="common">Body louse</name>
    <dbReference type="NCBI Taxonomy" id="121224"/>
    <lineage>
        <taxon>Eukaryota</taxon>
        <taxon>Metazoa</taxon>
        <taxon>Ecdysozoa</taxon>
        <taxon>Arthropoda</taxon>
        <taxon>Hexapoda</taxon>
        <taxon>Insecta</taxon>
        <taxon>Pterygota</taxon>
        <taxon>Neoptera</taxon>
        <taxon>Paraneoptera</taxon>
        <taxon>Psocodea</taxon>
        <taxon>Troctomorpha</taxon>
        <taxon>Phthiraptera</taxon>
        <taxon>Anoplura</taxon>
        <taxon>Pediculidae</taxon>
        <taxon>Pediculus</taxon>
    </lineage>
</organism>
<dbReference type="VEuPathDB" id="VectorBase:PHUM519370"/>